<dbReference type="InterPro" id="IPR012334">
    <property type="entry name" value="Pectin_lyas_fold"/>
</dbReference>
<dbReference type="SMART" id="SM00722">
    <property type="entry name" value="CASH"/>
    <property type="match status" value="2"/>
</dbReference>
<dbReference type="NCBIfam" id="TIGR04247">
    <property type="entry name" value="NosD_copper_fam"/>
    <property type="match status" value="1"/>
</dbReference>
<accession>A0A1V3NF86</accession>
<dbReference type="RefSeq" id="WP_077279131.1">
    <property type="nucleotide sequence ID" value="NZ_MVBK01000059.1"/>
</dbReference>
<protein>
    <submittedName>
        <fullName evidence="3">Copper-binding protein</fullName>
    </submittedName>
</protein>
<dbReference type="SMART" id="SM00710">
    <property type="entry name" value="PbH1"/>
    <property type="match status" value="9"/>
</dbReference>
<dbReference type="InterPro" id="IPR011050">
    <property type="entry name" value="Pectin_lyase_fold/virulence"/>
</dbReference>
<evidence type="ECO:0000259" key="2">
    <source>
        <dbReference type="SMART" id="SM00722"/>
    </source>
</evidence>
<evidence type="ECO:0000256" key="1">
    <source>
        <dbReference type="SAM" id="SignalP"/>
    </source>
</evidence>
<dbReference type="Pfam" id="PF05048">
    <property type="entry name" value="NosD"/>
    <property type="match status" value="1"/>
</dbReference>
<feature type="domain" description="Carbohydrate-binding/sugar hydrolysis" evidence="2">
    <location>
        <begin position="47"/>
        <end position="187"/>
    </location>
</feature>
<name>A0A1V3NF86_9GAMM</name>
<comment type="caution">
    <text evidence="3">The sequence shown here is derived from an EMBL/GenBank/DDBJ whole genome shotgun (WGS) entry which is preliminary data.</text>
</comment>
<dbReference type="AlphaFoldDB" id="A0A1V3NF86"/>
<feature type="signal peptide" evidence="1">
    <location>
        <begin position="1"/>
        <end position="20"/>
    </location>
</feature>
<dbReference type="InterPro" id="IPR006633">
    <property type="entry name" value="Carb-bd_sugar_hydrolysis-dom"/>
</dbReference>
<dbReference type="Proteomes" id="UP000189462">
    <property type="component" value="Unassembled WGS sequence"/>
</dbReference>
<dbReference type="InterPro" id="IPR026464">
    <property type="entry name" value="NosD_copper_fam"/>
</dbReference>
<dbReference type="EMBL" id="MVBK01000059">
    <property type="protein sequence ID" value="OOG23731.1"/>
    <property type="molecule type" value="Genomic_DNA"/>
</dbReference>
<sequence>MSIIRIFALLALFWAGSVSAADTPLRVAPGQLATALADAQPGAWLHLESGTHGGGVRVEVPLRLTAESDAVLDGDGQGRVLVVAAPDVVIQGLTLRNDGADLTAMDAAIFVEKQAERVRLIGNRIHARGFGIWLDGAPHAVVADNRISGDTALRSQDRGNGIHLFNVNHAVVAGNIVWEARDGIYIDVSNHNRLLGNTLHDQRYGIHYMFSHHNEVMGNRTRDNRAGFALMASRHLTVVGNRAMGDENYGFLLNDITYSTIESNTAIGIRHGTTPGTGGQTIAGAEGKALFVYNSQHNTIRDNLLAGTDIGVHLTAGSEGNRIYNNALVNNRSQVMYVATRQQEWSVDGRGNYWSDYVGWDLSGDGLGDVPHEPNDSVDRLLWKYPMARVLMNSPAIQLLRWVQRTFPVLRPPGVKDSAPLMRPTRSLEEVG</sequence>
<dbReference type="InterPro" id="IPR007742">
    <property type="entry name" value="NosD_dom"/>
</dbReference>
<evidence type="ECO:0000313" key="3">
    <source>
        <dbReference type="EMBL" id="OOG23731.1"/>
    </source>
</evidence>
<gene>
    <name evidence="3" type="ORF">B1C78_10490</name>
</gene>
<dbReference type="STRING" id="108003.B1C78_10490"/>
<keyword evidence="4" id="KW-1185">Reference proteome</keyword>
<dbReference type="Gene3D" id="2.160.20.10">
    <property type="entry name" value="Single-stranded right-handed beta-helix, Pectin lyase-like"/>
    <property type="match status" value="2"/>
</dbReference>
<dbReference type="InterPro" id="IPR022441">
    <property type="entry name" value="Para_beta_helix_rpt-2"/>
</dbReference>
<feature type="chain" id="PRO_5012414902" evidence="1">
    <location>
        <begin position="21"/>
        <end position="432"/>
    </location>
</feature>
<feature type="domain" description="Carbohydrate-binding/sugar hydrolysis" evidence="2">
    <location>
        <begin position="193"/>
        <end position="370"/>
    </location>
</feature>
<dbReference type="InterPro" id="IPR006626">
    <property type="entry name" value="PbH1"/>
</dbReference>
<reference evidence="3 4" key="1">
    <citation type="submission" date="2017-02" db="EMBL/GenBank/DDBJ databases">
        <title>Genomic diversity within the haloalkaliphilic genus Thioalkalivibrio.</title>
        <authorList>
            <person name="Ahn A.-C."/>
            <person name="Meier-Kolthoff J."/>
            <person name="Overmars L."/>
            <person name="Richter M."/>
            <person name="Woyke T."/>
            <person name="Sorokin D.Y."/>
            <person name="Muyzer G."/>
        </authorList>
    </citation>
    <scope>NUCLEOTIDE SEQUENCE [LARGE SCALE GENOMIC DNA]</scope>
    <source>
        <strain evidence="3 4">ALJD</strain>
    </source>
</reference>
<dbReference type="NCBIfam" id="TIGR03804">
    <property type="entry name" value="para_beta_helix"/>
    <property type="match status" value="3"/>
</dbReference>
<keyword evidence="1" id="KW-0732">Signal</keyword>
<dbReference type="SUPFAM" id="SSF51126">
    <property type="entry name" value="Pectin lyase-like"/>
    <property type="match status" value="1"/>
</dbReference>
<organism evidence="3 4">
    <name type="scientific">Thioalkalivibrio denitrificans</name>
    <dbReference type="NCBI Taxonomy" id="108003"/>
    <lineage>
        <taxon>Bacteria</taxon>
        <taxon>Pseudomonadati</taxon>
        <taxon>Pseudomonadota</taxon>
        <taxon>Gammaproteobacteria</taxon>
        <taxon>Chromatiales</taxon>
        <taxon>Ectothiorhodospiraceae</taxon>
        <taxon>Thioalkalivibrio</taxon>
    </lineage>
</organism>
<proteinExistence type="predicted"/>
<evidence type="ECO:0000313" key="4">
    <source>
        <dbReference type="Proteomes" id="UP000189462"/>
    </source>
</evidence>